<dbReference type="AlphaFoldDB" id="A0A8S9XB38"/>
<evidence type="ECO:0000313" key="2">
    <source>
        <dbReference type="Proteomes" id="UP000466442"/>
    </source>
</evidence>
<dbReference type="EMBL" id="WIXP02000009">
    <property type="protein sequence ID" value="KAF6205266.1"/>
    <property type="molecule type" value="Genomic_DNA"/>
</dbReference>
<proteinExistence type="predicted"/>
<keyword evidence="2" id="KW-1185">Reference proteome</keyword>
<gene>
    <name evidence="1" type="ORF">GE061_019435</name>
</gene>
<comment type="caution">
    <text evidence="1">The sequence shown here is derived from an EMBL/GenBank/DDBJ whole genome shotgun (WGS) entry which is preliminary data.</text>
</comment>
<protein>
    <submittedName>
        <fullName evidence="1">Uncharacterized protein</fullName>
    </submittedName>
</protein>
<name>A0A8S9XB38_APOLU</name>
<dbReference type="Proteomes" id="UP000466442">
    <property type="component" value="Linkage Group LG9"/>
</dbReference>
<sequence length="86" mass="10052">MRDDVQSNKGRNYKRESAYQPMTERQLIAARRLISEGLSIRKTALEIGFHESPLRAKLKNDQVNEYQRFLGVSDRRFLLSMHNNGT</sequence>
<accession>A0A8S9XB38</accession>
<organism evidence="1 2">
    <name type="scientific">Apolygus lucorum</name>
    <name type="common">Small green plant bug</name>
    <name type="synonym">Lygocoris lucorum</name>
    <dbReference type="NCBI Taxonomy" id="248454"/>
    <lineage>
        <taxon>Eukaryota</taxon>
        <taxon>Metazoa</taxon>
        <taxon>Ecdysozoa</taxon>
        <taxon>Arthropoda</taxon>
        <taxon>Hexapoda</taxon>
        <taxon>Insecta</taxon>
        <taxon>Pterygota</taxon>
        <taxon>Neoptera</taxon>
        <taxon>Paraneoptera</taxon>
        <taxon>Hemiptera</taxon>
        <taxon>Heteroptera</taxon>
        <taxon>Panheteroptera</taxon>
        <taxon>Cimicomorpha</taxon>
        <taxon>Miridae</taxon>
        <taxon>Mirini</taxon>
        <taxon>Apolygus</taxon>
    </lineage>
</organism>
<reference evidence="1" key="1">
    <citation type="journal article" date="2021" name="Mol. Ecol. Resour.">
        <title>Apolygus lucorum genome provides insights into omnivorousness and mesophyll feeding.</title>
        <authorList>
            <person name="Liu Y."/>
            <person name="Liu H."/>
            <person name="Wang H."/>
            <person name="Huang T."/>
            <person name="Liu B."/>
            <person name="Yang B."/>
            <person name="Yin L."/>
            <person name="Li B."/>
            <person name="Zhang Y."/>
            <person name="Zhang S."/>
            <person name="Jiang F."/>
            <person name="Zhang X."/>
            <person name="Ren Y."/>
            <person name="Wang B."/>
            <person name="Wang S."/>
            <person name="Lu Y."/>
            <person name="Wu K."/>
            <person name="Fan W."/>
            <person name="Wang G."/>
        </authorList>
    </citation>
    <scope>NUCLEOTIDE SEQUENCE</scope>
    <source>
        <strain evidence="1">12Hb</strain>
    </source>
</reference>
<evidence type="ECO:0000313" key="1">
    <source>
        <dbReference type="EMBL" id="KAF6205266.1"/>
    </source>
</evidence>